<name>A0A9D3P5Y2_9TELE</name>
<dbReference type="OrthoDB" id="8936501at2759"/>
<keyword evidence="3" id="KW-1185">Reference proteome</keyword>
<evidence type="ECO:0000313" key="3">
    <source>
        <dbReference type="Proteomes" id="UP000824219"/>
    </source>
</evidence>
<evidence type="ECO:0000256" key="1">
    <source>
        <dbReference type="SAM" id="MobiDB-lite"/>
    </source>
</evidence>
<proteinExistence type="predicted"/>
<evidence type="ECO:0000313" key="2">
    <source>
        <dbReference type="EMBL" id="KAG7335142.1"/>
    </source>
</evidence>
<dbReference type="EMBL" id="JAHKSW010000002">
    <property type="protein sequence ID" value="KAG7335142.1"/>
    <property type="molecule type" value="Genomic_DNA"/>
</dbReference>
<gene>
    <name evidence="2" type="ORF">KOW79_001738</name>
</gene>
<dbReference type="AlphaFoldDB" id="A0A9D3P5Y2"/>
<feature type="region of interest" description="Disordered" evidence="1">
    <location>
        <begin position="31"/>
        <end position="50"/>
    </location>
</feature>
<protein>
    <submittedName>
        <fullName evidence="2">Uncharacterized protein</fullName>
    </submittedName>
</protein>
<dbReference type="Proteomes" id="UP000824219">
    <property type="component" value="Linkage Group LG02"/>
</dbReference>
<accession>A0A9D3P5Y2</accession>
<reference evidence="2 3" key="1">
    <citation type="submission" date="2021-06" db="EMBL/GenBank/DDBJ databases">
        <title>Chromosome-level genome assembly of the red-tail catfish (Hemibagrus wyckioides).</title>
        <authorList>
            <person name="Shao F."/>
        </authorList>
    </citation>
    <scope>NUCLEOTIDE SEQUENCE [LARGE SCALE GENOMIC DNA]</scope>
    <source>
        <strain evidence="2">EC202008001</strain>
        <tissue evidence="2">Blood</tissue>
    </source>
</reference>
<comment type="caution">
    <text evidence="2">The sequence shown here is derived from an EMBL/GenBank/DDBJ whole genome shotgun (WGS) entry which is preliminary data.</text>
</comment>
<organism evidence="2 3">
    <name type="scientific">Hemibagrus wyckioides</name>
    <dbReference type="NCBI Taxonomy" id="337641"/>
    <lineage>
        <taxon>Eukaryota</taxon>
        <taxon>Metazoa</taxon>
        <taxon>Chordata</taxon>
        <taxon>Craniata</taxon>
        <taxon>Vertebrata</taxon>
        <taxon>Euteleostomi</taxon>
        <taxon>Actinopterygii</taxon>
        <taxon>Neopterygii</taxon>
        <taxon>Teleostei</taxon>
        <taxon>Ostariophysi</taxon>
        <taxon>Siluriformes</taxon>
        <taxon>Bagridae</taxon>
        <taxon>Hemibagrus</taxon>
    </lineage>
</organism>
<sequence length="117" mass="13525">MSRLEQESAALKIQAGEAQRNLEIAHGQLDQLTTKMEHRHRTAGEQEPELQEEVMKLQTALAELQVDTAWREQQENDLREKLSEELQRAEGLLKRAEVELKEREAKATAYEGHLQRP</sequence>